<dbReference type="InterPro" id="IPR001296">
    <property type="entry name" value="Glyco_trans_1"/>
</dbReference>
<comment type="caution">
    <text evidence="3">The sequence shown here is derived from an EMBL/GenBank/DDBJ whole genome shotgun (WGS) entry which is preliminary data.</text>
</comment>
<feature type="domain" description="Glycosyl transferase family 1" evidence="1">
    <location>
        <begin position="182"/>
        <end position="334"/>
    </location>
</feature>
<dbReference type="SUPFAM" id="SSF53756">
    <property type="entry name" value="UDP-Glycosyltransferase/glycogen phosphorylase"/>
    <property type="match status" value="1"/>
</dbReference>
<reference evidence="3" key="1">
    <citation type="submission" date="2023-05" db="EMBL/GenBank/DDBJ databases">
        <title>Whole genome sequence of Commensalibacter sp.</title>
        <authorList>
            <person name="Charoenyingcharoen P."/>
            <person name="Yukphan P."/>
        </authorList>
    </citation>
    <scope>NUCLEOTIDE SEQUENCE</scope>
    <source>
        <strain evidence="3">TBRC 10068</strain>
    </source>
</reference>
<dbReference type="RefSeq" id="WP_281462157.1">
    <property type="nucleotide sequence ID" value="NZ_JASBAN010000001.1"/>
</dbReference>
<gene>
    <name evidence="3" type="ORF">QJV33_04300</name>
</gene>
<keyword evidence="3" id="KW-0808">Transferase</keyword>
<evidence type="ECO:0000259" key="2">
    <source>
        <dbReference type="Pfam" id="PF13439"/>
    </source>
</evidence>
<dbReference type="Pfam" id="PF13439">
    <property type="entry name" value="Glyco_transf_4"/>
    <property type="match status" value="1"/>
</dbReference>
<dbReference type="InterPro" id="IPR028098">
    <property type="entry name" value="Glyco_trans_4-like_N"/>
</dbReference>
<dbReference type="GO" id="GO:0016757">
    <property type="term" value="F:glycosyltransferase activity"/>
    <property type="evidence" value="ECO:0007669"/>
    <property type="project" value="UniProtKB-KW"/>
</dbReference>
<accession>A0ABT6Q6K8</accession>
<organism evidence="3 4">
    <name type="scientific">Commensalibacter nepenthis</name>
    <dbReference type="NCBI Taxonomy" id="3043872"/>
    <lineage>
        <taxon>Bacteria</taxon>
        <taxon>Pseudomonadati</taxon>
        <taxon>Pseudomonadota</taxon>
        <taxon>Alphaproteobacteria</taxon>
        <taxon>Acetobacterales</taxon>
        <taxon>Acetobacteraceae</taxon>
    </lineage>
</organism>
<proteinExistence type="predicted"/>
<keyword evidence="4" id="KW-1185">Reference proteome</keyword>
<feature type="domain" description="Glycosyltransferase subfamily 4-like N-terminal" evidence="2">
    <location>
        <begin position="13"/>
        <end position="160"/>
    </location>
</feature>
<protein>
    <submittedName>
        <fullName evidence="3">Glycosyltransferase</fullName>
        <ecNumber evidence="3">2.4.-.-</ecNumber>
    </submittedName>
</protein>
<evidence type="ECO:0000313" key="3">
    <source>
        <dbReference type="EMBL" id="MDI2112519.1"/>
    </source>
</evidence>
<dbReference type="Gene3D" id="3.40.50.2000">
    <property type="entry name" value="Glycogen Phosphorylase B"/>
    <property type="match status" value="2"/>
</dbReference>
<dbReference type="EC" id="2.4.-.-" evidence="3"/>
<evidence type="ECO:0000259" key="1">
    <source>
        <dbReference type="Pfam" id="PF00534"/>
    </source>
</evidence>
<evidence type="ECO:0000313" key="4">
    <source>
        <dbReference type="Proteomes" id="UP001431775"/>
    </source>
</evidence>
<keyword evidence="3" id="KW-0328">Glycosyltransferase</keyword>
<dbReference type="PANTHER" id="PTHR12526:SF630">
    <property type="entry name" value="GLYCOSYLTRANSFERASE"/>
    <property type="match status" value="1"/>
</dbReference>
<dbReference type="Pfam" id="PF00534">
    <property type="entry name" value="Glycos_transf_1"/>
    <property type="match status" value="1"/>
</dbReference>
<dbReference type="EMBL" id="JASBAN010000001">
    <property type="protein sequence ID" value="MDI2112519.1"/>
    <property type="molecule type" value="Genomic_DNA"/>
</dbReference>
<dbReference type="Proteomes" id="UP001431775">
    <property type="component" value="Unassembled WGS sequence"/>
</dbReference>
<dbReference type="PANTHER" id="PTHR12526">
    <property type="entry name" value="GLYCOSYLTRANSFERASE"/>
    <property type="match status" value="1"/>
</dbReference>
<name>A0ABT6Q6K8_9PROT</name>
<sequence length="371" mass="41723">MKIYYVISSLEGGGAEFVLPDLADFFISQGHEFKVLACLPRDMETAALLEDRNIPYQLMSLNGDHRLKSTYNLLKIVKKFPPDVIWTSLARGAMDGQIVGKLCNIPVVSWKHSANIMAHKASAVRFLQKYSQLWVADSDGVADFLRTNMGVTADRIMTWPLFKVPENLPEMPVWDGNGIFRIGSMGRLHPVKNFDVMVHSIDYINKTYPEIGKRIRFSIAGAGGEKQRLLNLIQELQLTNVELVGFYTNVMDYLKTLHLYTQISTFEGMCIALHEALAAGLPVISTPVGEMRFCVKNNPIGTLLEENSPEALGEAIVEYFYNPVKTNEYATNARAYIQSRYSKKAFQDAGKVILNRIETEILPSFNRDNGD</sequence>